<proteinExistence type="predicted"/>
<keyword evidence="2" id="KW-1185">Reference proteome</keyword>
<comment type="caution">
    <text evidence="1">The sequence shown here is derived from an EMBL/GenBank/DDBJ whole genome shotgun (WGS) entry which is preliminary data.</text>
</comment>
<dbReference type="Proteomes" id="UP001629367">
    <property type="component" value="Unassembled WGS sequence"/>
</dbReference>
<sequence>MSMNLAHHTAQQAVRVAINDGAPLATIAHLLNDDLAMTRGGRIPAGLIIAAIRGQRPDVLDLLLDRAAQRSTIRALGAVFEALDRRALNDRACAIATLAHATPAMLNREYNGGGPRWWYAFTACDARYEHDLHDRLALLREAGADLDAVAFAVVGHHGPRFKGRHGEALRAFVETERIVKRIDQERAVLRQAAAEATEQPTTAAARGRRRL</sequence>
<organism evidence="1 2">
    <name type="scientific">Paraburkholderia dilworthii</name>
    <dbReference type="NCBI Taxonomy" id="948106"/>
    <lineage>
        <taxon>Bacteria</taxon>
        <taxon>Pseudomonadati</taxon>
        <taxon>Pseudomonadota</taxon>
        <taxon>Betaproteobacteria</taxon>
        <taxon>Burkholderiales</taxon>
        <taxon>Burkholderiaceae</taxon>
        <taxon>Paraburkholderia</taxon>
    </lineage>
</organism>
<gene>
    <name evidence="1" type="ORF">PQQ68_13265</name>
</gene>
<evidence type="ECO:0000313" key="1">
    <source>
        <dbReference type="EMBL" id="MFM0593990.1"/>
    </source>
</evidence>
<protein>
    <submittedName>
        <fullName evidence="1">Uncharacterized protein</fullName>
    </submittedName>
</protein>
<accession>A0ABW9D7Y5</accession>
<dbReference type="EMBL" id="JAQQBZ010000007">
    <property type="protein sequence ID" value="MFM0593990.1"/>
    <property type="molecule type" value="Genomic_DNA"/>
</dbReference>
<dbReference type="RefSeq" id="WP_408212448.1">
    <property type="nucleotide sequence ID" value="NZ_JAQQBZ010000007.1"/>
</dbReference>
<name>A0ABW9D7Y5_9BURK</name>
<evidence type="ECO:0000313" key="2">
    <source>
        <dbReference type="Proteomes" id="UP001629367"/>
    </source>
</evidence>
<reference evidence="1 2" key="1">
    <citation type="journal article" date="2024" name="Chem. Sci.">
        <title>Discovery of megapolipeptins by genome mining of a Burkholderiales bacteria collection.</title>
        <authorList>
            <person name="Paulo B.S."/>
            <person name="Recchia M.J.J."/>
            <person name="Lee S."/>
            <person name="Fergusson C.H."/>
            <person name="Romanowski S.B."/>
            <person name="Hernandez A."/>
            <person name="Krull N."/>
            <person name="Liu D.Y."/>
            <person name="Cavanagh H."/>
            <person name="Bos A."/>
            <person name="Gray C.A."/>
            <person name="Murphy B.T."/>
            <person name="Linington R.G."/>
            <person name="Eustaquio A.S."/>
        </authorList>
    </citation>
    <scope>NUCLEOTIDE SEQUENCE [LARGE SCALE GENOMIC DNA]</scope>
    <source>
        <strain evidence="1 2">RL17-335-BIF-A</strain>
    </source>
</reference>